<dbReference type="OMA" id="KEGHFEA"/>
<dbReference type="CDD" id="cd07153">
    <property type="entry name" value="Fur_like"/>
    <property type="match status" value="1"/>
</dbReference>
<dbReference type="GO" id="GO:0008270">
    <property type="term" value="F:zinc ion binding"/>
    <property type="evidence" value="ECO:0007669"/>
    <property type="project" value="TreeGrafter"/>
</dbReference>
<dbReference type="PANTHER" id="PTHR33202:SF7">
    <property type="entry name" value="FERRIC UPTAKE REGULATION PROTEIN"/>
    <property type="match status" value="1"/>
</dbReference>
<dbReference type="InterPro" id="IPR043135">
    <property type="entry name" value="Fur_C"/>
</dbReference>
<dbReference type="FunFam" id="3.30.1490.190:FF:000003">
    <property type="entry name" value="Fur family transcriptional regulator"/>
    <property type="match status" value="1"/>
</dbReference>
<evidence type="ECO:0000256" key="1">
    <source>
        <dbReference type="ARBA" id="ARBA00004496"/>
    </source>
</evidence>
<evidence type="ECO:0000256" key="5">
    <source>
        <dbReference type="ARBA" id="ARBA00022723"/>
    </source>
</evidence>
<dbReference type="AlphaFoldDB" id="A0A832SFN0"/>
<keyword evidence="9" id="KW-0804">Transcription</keyword>
<comment type="caution">
    <text evidence="11">The sequence shown here is derived from an EMBL/GenBank/DDBJ whole genome shotgun (WGS) entry which is preliminary data.</text>
</comment>
<dbReference type="GO" id="GO:0003700">
    <property type="term" value="F:DNA-binding transcription factor activity"/>
    <property type="evidence" value="ECO:0007669"/>
    <property type="project" value="InterPro"/>
</dbReference>
<dbReference type="RefSeq" id="WP_011021041.1">
    <property type="nucleotide sequence ID" value="NZ_DUJU01000002.1"/>
</dbReference>
<reference evidence="11" key="1">
    <citation type="journal article" date="2020" name="bioRxiv">
        <title>A rank-normalized archaeal taxonomy based on genome phylogeny resolves widespread incomplete and uneven classifications.</title>
        <authorList>
            <person name="Rinke C."/>
            <person name="Chuvochina M."/>
            <person name="Mussig A.J."/>
            <person name="Chaumeil P.-A."/>
            <person name="Waite D.W."/>
            <person name="Whitman W.B."/>
            <person name="Parks D.H."/>
            <person name="Hugenholtz P."/>
        </authorList>
    </citation>
    <scope>NUCLEOTIDE SEQUENCE</scope>
    <source>
        <strain evidence="11">UBA8876</strain>
    </source>
</reference>
<dbReference type="PANTHER" id="PTHR33202">
    <property type="entry name" value="ZINC UPTAKE REGULATION PROTEIN"/>
    <property type="match status" value="1"/>
</dbReference>
<dbReference type="SUPFAM" id="SSF46785">
    <property type="entry name" value="Winged helix' DNA-binding domain"/>
    <property type="match status" value="1"/>
</dbReference>
<gene>
    <name evidence="11" type="ORF">HA338_00055</name>
</gene>
<dbReference type="InterPro" id="IPR036388">
    <property type="entry name" value="WH-like_DNA-bd_sf"/>
</dbReference>
<comment type="similarity">
    <text evidence="2">Belongs to the Fur family.</text>
</comment>
<keyword evidence="10" id="KW-0464">Manganese</keyword>
<keyword evidence="6" id="KW-0862">Zinc</keyword>
<keyword evidence="3" id="KW-0963">Cytoplasm</keyword>
<evidence type="ECO:0000256" key="4">
    <source>
        <dbReference type="ARBA" id="ARBA00022491"/>
    </source>
</evidence>
<dbReference type="Gene3D" id="1.10.10.10">
    <property type="entry name" value="Winged helix-like DNA-binding domain superfamily/Winged helix DNA-binding domain"/>
    <property type="match status" value="1"/>
</dbReference>
<dbReference type="GO" id="GO:0000976">
    <property type="term" value="F:transcription cis-regulatory region binding"/>
    <property type="evidence" value="ECO:0007669"/>
    <property type="project" value="TreeGrafter"/>
</dbReference>
<keyword evidence="4" id="KW-0678">Repressor</keyword>
<dbReference type="GeneID" id="1472895"/>
<evidence type="ECO:0000256" key="8">
    <source>
        <dbReference type="ARBA" id="ARBA00023125"/>
    </source>
</evidence>
<keyword evidence="8" id="KW-0238">DNA-binding</keyword>
<dbReference type="GO" id="GO:0005737">
    <property type="term" value="C:cytoplasm"/>
    <property type="evidence" value="ECO:0007669"/>
    <property type="project" value="UniProtKB-SubCell"/>
</dbReference>
<name>A0A832SFN0_9EURY</name>
<dbReference type="InterPro" id="IPR036390">
    <property type="entry name" value="WH_DNA-bd_sf"/>
</dbReference>
<evidence type="ECO:0000256" key="3">
    <source>
        <dbReference type="ARBA" id="ARBA00022490"/>
    </source>
</evidence>
<dbReference type="Gene3D" id="3.30.1490.190">
    <property type="match status" value="1"/>
</dbReference>
<protein>
    <submittedName>
        <fullName evidence="11">Transcriptional repressor</fullName>
    </submittedName>
</protein>
<dbReference type="EMBL" id="DUJU01000002">
    <property type="protein sequence ID" value="HIH92488.1"/>
    <property type="molecule type" value="Genomic_DNA"/>
</dbReference>
<proteinExistence type="inferred from homology"/>
<organism evidence="11 12">
    <name type="scientific">Methanosarcina acetivorans</name>
    <dbReference type="NCBI Taxonomy" id="2214"/>
    <lineage>
        <taxon>Archaea</taxon>
        <taxon>Methanobacteriati</taxon>
        <taxon>Methanobacteriota</taxon>
        <taxon>Stenosarchaea group</taxon>
        <taxon>Methanomicrobia</taxon>
        <taxon>Methanosarcinales</taxon>
        <taxon>Methanosarcinaceae</taxon>
        <taxon>Methanosarcina</taxon>
    </lineage>
</organism>
<dbReference type="GO" id="GO:0045892">
    <property type="term" value="P:negative regulation of DNA-templated transcription"/>
    <property type="evidence" value="ECO:0007669"/>
    <property type="project" value="TreeGrafter"/>
</dbReference>
<sequence>MKPTEKADMKYTNQRVEILDFLREHDGHPTVDEVYDGVRKKLTRISKATVYKNLKFLTEKGLLEEVNVKGVSRFEANFIPHHHLICRECGKMEDFNSEQLLDYSMKIAEGIEGFTIVSTSTNFYGICKKCKELKEET</sequence>
<accession>A0A832SFN0</accession>
<dbReference type="GO" id="GO:1900376">
    <property type="term" value="P:regulation of secondary metabolite biosynthetic process"/>
    <property type="evidence" value="ECO:0007669"/>
    <property type="project" value="TreeGrafter"/>
</dbReference>
<evidence type="ECO:0000256" key="9">
    <source>
        <dbReference type="ARBA" id="ARBA00023163"/>
    </source>
</evidence>
<keyword evidence="7" id="KW-0805">Transcription regulation</keyword>
<evidence type="ECO:0000256" key="10">
    <source>
        <dbReference type="ARBA" id="ARBA00023211"/>
    </source>
</evidence>
<evidence type="ECO:0000313" key="12">
    <source>
        <dbReference type="Proteomes" id="UP000600774"/>
    </source>
</evidence>
<evidence type="ECO:0000256" key="2">
    <source>
        <dbReference type="ARBA" id="ARBA00007957"/>
    </source>
</evidence>
<evidence type="ECO:0000256" key="7">
    <source>
        <dbReference type="ARBA" id="ARBA00023015"/>
    </source>
</evidence>
<keyword evidence="5" id="KW-0479">Metal-binding</keyword>
<evidence type="ECO:0000313" key="11">
    <source>
        <dbReference type="EMBL" id="HIH92488.1"/>
    </source>
</evidence>
<dbReference type="InterPro" id="IPR002481">
    <property type="entry name" value="FUR"/>
</dbReference>
<evidence type="ECO:0000256" key="6">
    <source>
        <dbReference type="ARBA" id="ARBA00022833"/>
    </source>
</evidence>
<dbReference type="Proteomes" id="UP000600774">
    <property type="component" value="Unassembled WGS sequence"/>
</dbReference>
<comment type="subcellular location">
    <subcellularLocation>
        <location evidence="1">Cytoplasm</location>
    </subcellularLocation>
</comment>
<dbReference type="Pfam" id="PF01475">
    <property type="entry name" value="FUR"/>
    <property type="match status" value="1"/>
</dbReference>